<dbReference type="Proteomes" id="UP000473699">
    <property type="component" value="Unassembled WGS sequence"/>
</dbReference>
<evidence type="ECO:0000313" key="2">
    <source>
        <dbReference type="Proteomes" id="UP000473699"/>
    </source>
</evidence>
<accession>A0A6L5YCG7</accession>
<comment type="caution">
    <text evidence="1">The sequence shown here is derived from an EMBL/GenBank/DDBJ whole genome shotgun (WGS) entry which is preliminary data.</text>
</comment>
<dbReference type="RefSeq" id="WP_154528344.1">
    <property type="nucleotide sequence ID" value="NZ_JAXDZJ010000206.1"/>
</dbReference>
<evidence type="ECO:0000313" key="1">
    <source>
        <dbReference type="EMBL" id="MST55247.1"/>
    </source>
</evidence>
<name>A0A6L5YCG7_9BACT</name>
<gene>
    <name evidence="1" type="ORF">FYJ74_04230</name>
</gene>
<sequence length="69" mass="7990">MVRFERLRRDVSVKDLTARAGGDVGRYRNFERGDKYRKLNDVELEGVAECLRIPREMFADAKGAPRMMA</sequence>
<organism evidence="1 2">
    <name type="scientific">Pyramidobacter porci</name>
    <dbReference type="NCBI Taxonomy" id="2605789"/>
    <lineage>
        <taxon>Bacteria</taxon>
        <taxon>Thermotogati</taxon>
        <taxon>Synergistota</taxon>
        <taxon>Synergistia</taxon>
        <taxon>Synergistales</taxon>
        <taxon>Dethiosulfovibrionaceae</taxon>
        <taxon>Pyramidobacter</taxon>
    </lineage>
</organism>
<protein>
    <recommendedName>
        <fullName evidence="3">HTH cro/C1-type domain-containing protein</fullName>
    </recommendedName>
</protein>
<reference evidence="1 2" key="1">
    <citation type="submission" date="2019-08" db="EMBL/GenBank/DDBJ databases">
        <title>In-depth cultivation of the pig gut microbiome towards novel bacterial diversity and tailored functional studies.</title>
        <authorList>
            <person name="Wylensek D."/>
            <person name="Hitch T.C.A."/>
            <person name="Clavel T."/>
        </authorList>
    </citation>
    <scope>NUCLEOTIDE SEQUENCE [LARGE SCALE GENOMIC DNA]</scope>
    <source>
        <strain evidence="1 2">SM-530-WT-4B</strain>
    </source>
</reference>
<evidence type="ECO:0008006" key="3">
    <source>
        <dbReference type="Google" id="ProtNLM"/>
    </source>
</evidence>
<keyword evidence="2" id="KW-1185">Reference proteome</keyword>
<proteinExistence type="predicted"/>
<dbReference type="EMBL" id="VUNH01000003">
    <property type="protein sequence ID" value="MST55247.1"/>
    <property type="molecule type" value="Genomic_DNA"/>
</dbReference>
<dbReference type="AlphaFoldDB" id="A0A6L5YCG7"/>